<evidence type="ECO:0000313" key="1">
    <source>
        <dbReference type="EMBL" id="PKU72916.1"/>
    </source>
</evidence>
<keyword evidence="2" id="KW-1185">Reference proteome</keyword>
<dbReference type="EMBL" id="KZ502795">
    <property type="protein sequence ID" value="PKU72916.1"/>
    <property type="molecule type" value="Genomic_DNA"/>
</dbReference>
<name>A0A2I0WB84_9ASPA</name>
<gene>
    <name evidence="1" type="ORF">MA16_Dca007479</name>
</gene>
<sequence length="147" mass="17048">MVTKLIVNFYRAVRRQLPKKEDPIGNFRHELPAEAQKEIEIIKKRRKDKNLANIISSNTPITTFPAQNSPKVNIRNTQNRKIERQLGIIIPIQYKKIQLEEKGKFESTHPNNMLPFTKAKPGNLKMPEKIKKTSQAPKIFSPVIIRI</sequence>
<reference evidence="1 2" key="2">
    <citation type="journal article" date="2017" name="Nature">
        <title>The Apostasia genome and the evolution of orchids.</title>
        <authorList>
            <person name="Zhang G.Q."/>
            <person name="Liu K.W."/>
            <person name="Li Z."/>
            <person name="Lohaus R."/>
            <person name="Hsiao Y.Y."/>
            <person name="Niu S.C."/>
            <person name="Wang J.Y."/>
            <person name="Lin Y.C."/>
            <person name="Xu Q."/>
            <person name="Chen L.J."/>
            <person name="Yoshida K."/>
            <person name="Fujiwara S."/>
            <person name="Wang Z.W."/>
            <person name="Zhang Y.Q."/>
            <person name="Mitsuda N."/>
            <person name="Wang M."/>
            <person name="Liu G.H."/>
            <person name="Pecoraro L."/>
            <person name="Huang H.X."/>
            <person name="Xiao X.J."/>
            <person name="Lin M."/>
            <person name="Wu X.Y."/>
            <person name="Wu W.L."/>
            <person name="Chen Y.Y."/>
            <person name="Chang S.B."/>
            <person name="Sakamoto S."/>
            <person name="Ohme-Takagi M."/>
            <person name="Yagi M."/>
            <person name="Zeng S.J."/>
            <person name="Shen C.Y."/>
            <person name="Yeh C.M."/>
            <person name="Luo Y.B."/>
            <person name="Tsai W.C."/>
            <person name="Van de Peer Y."/>
            <person name="Liu Z.J."/>
        </authorList>
    </citation>
    <scope>NUCLEOTIDE SEQUENCE [LARGE SCALE GENOMIC DNA]</scope>
    <source>
        <tissue evidence="1">The whole plant</tissue>
    </source>
</reference>
<organism evidence="1 2">
    <name type="scientific">Dendrobium catenatum</name>
    <dbReference type="NCBI Taxonomy" id="906689"/>
    <lineage>
        <taxon>Eukaryota</taxon>
        <taxon>Viridiplantae</taxon>
        <taxon>Streptophyta</taxon>
        <taxon>Embryophyta</taxon>
        <taxon>Tracheophyta</taxon>
        <taxon>Spermatophyta</taxon>
        <taxon>Magnoliopsida</taxon>
        <taxon>Liliopsida</taxon>
        <taxon>Asparagales</taxon>
        <taxon>Orchidaceae</taxon>
        <taxon>Epidendroideae</taxon>
        <taxon>Malaxideae</taxon>
        <taxon>Dendrobiinae</taxon>
        <taxon>Dendrobium</taxon>
    </lineage>
</organism>
<accession>A0A2I0WB84</accession>
<dbReference type="Proteomes" id="UP000233837">
    <property type="component" value="Unassembled WGS sequence"/>
</dbReference>
<protein>
    <submittedName>
        <fullName evidence="1">Uncharacterized protein</fullName>
    </submittedName>
</protein>
<reference evidence="1 2" key="1">
    <citation type="journal article" date="2016" name="Sci. Rep.">
        <title>The Dendrobium catenatum Lindl. genome sequence provides insights into polysaccharide synthase, floral development and adaptive evolution.</title>
        <authorList>
            <person name="Zhang G.Q."/>
            <person name="Xu Q."/>
            <person name="Bian C."/>
            <person name="Tsai W.C."/>
            <person name="Yeh C.M."/>
            <person name="Liu K.W."/>
            <person name="Yoshida K."/>
            <person name="Zhang L.S."/>
            <person name="Chang S.B."/>
            <person name="Chen F."/>
            <person name="Shi Y."/>
            <person name="Su Y.Y."/>
            <person name="Zhang Y.Q."/>
            <person name="Chen L.J."/>
            <person name="Yin Y."/>
            <person name="Lin M."/>
            <person name="Huang H."/>
            <person name="Deng H."/>
            <person name="Wang Z.W."/>
            <person name="Zhu S.L."/>
            <person name="Zhao X."/>
            <person name="Deng C."/>
            <person name="Niu S.C."/>
            <person name="Huang J."/>
            <person name="Wang M."/>
            <person name="Liu G.H."/>
            <person name="Yang H.J."/>
            <person name="Xiao X.J."/>
            <person name="Hsiao Y.Y."/>
            <person name="Wu W.L."/>
            <person name="Chen Y.Y."/>
            <person name="Mitsuda N."/>
            <person name="Ohme-Takagi M."/>
            <person name="Luo Y.B."/>
            <person name="Van de Peer Y."/>
            <person name="Liu Z.J."/>
        </authorList>
    </citation>
    <scope>NUCLEOTIDE SEQUENCE [LARGE SCALE GENOMIC DNA]</scope>
    <source>
        <tissue evidence="1">The whole plant</tissue>
    </source>
</reference>
<dbReference type="AlphaFoldDB" id="A0A2I0WB84"/>
<evidence type="ECO:0000313" key="2">
    <source>
        <dbReference type="Proteomes" id="UP000233837"/>
    </source>
</evidence>
<proteinExistence type="predicted"/>